<dbReference type="GO" id="GO:0030976">
    <property type="term" value="F:thiamine pyrophosphate binding"/>
    <property type="evidence" value="ECO:0007669"/>
    <property type="project" value="UniProtKB-UniRule"/>
</dbReference>
<gene>
    <name evidence="7 11" type="primary">menD</name>
    <name evidence="11" type="ORF">GTGU_02175</name>
</gene>
<dbReference type="Pfam" id="PF02775">
    <property type="entry name" value="TPP_enzyme_C"/>
    <property type="match status" value="1"/>
</dbReference>
<dbReference type="RefSeq" id="WP_038156592.1">
    <property type="nucleotide sequence ID" value="NZ_JMTB01000074.1"/>
</dbReference>
<dbReference type="InterPro" id="IPR011766">
    <property type="entry name" value="TPP_enzyme_TPP-bd"/>
</dbReference>
<dbReference type="eggNOG" id="COG1165">
    <property type="taxonomic scope" value="Bacteria"/>
</dbReference>
<dbReference type="FunFam" id="3.40.50.970:FF:000029">
    <property type="entry name" value="2-succinyl-5-enolpyruvyl-6-hydroxy-3-cyclohexene-1-carboxylate synthase"/>
    <property type="match status" value="1"/>
</dbReference>
<comment type="pathway">
    <text evidence="7">Quinol/quinone metabolism; 1,4-dihydroxy-2-naphthoate biosynthesis; 1,4-dihydroxy-2-naphthoate from chorismate: step 2/7.</text>
</comment>
<dbReference type="SUPFAM" id="SSF52518">
    <property type="entry name" value="Thiamin diphosphate-binding fold (THDP-binding)"/>
    <property type="match status" value="2"/>
</dbReference>
<dbReference type="GO" id="GO:0000287">
    <property type="term" value="F:magnesium ion binding"/>
    <property type="evidence" value="ECO:0007669"/>
    <property type="project" value="UniProtKB-UniRule"/>
</dbReference>
<evidence type="ECO:0000259" key="8">
    <source>
        <dbReference type="Pfam" id="PF02775"/>
    </source>
</evidence>
<dbReference type="InterPro" id="IPR032264">
    <property type="entry name" value="MenD_middle"/>
</dbReference>
<evidence type="ECO:0000256" key="1">
    <source>
        <dbReference type="ARBA" id="ARBA00022428"/>
    </source>
</evidence>
<comment type="subunit">
    <text evidence="7">Homodimer.</text>
</comment>
<evidence type="ECO:0000259" key="10">
    <source>
        <dbReference type="Pfam" id="PF16582"/>
    </source>
</evidence>
<dbReference type="GO" id="GO:0070204">
    <property type="term" value="F:2-succinyl-5-enolpyruvyl-6-hydroxy-3-cyclohexene-1-carboxylic-acid synthase activity"/>
    <property type="evidence" value="ECO:0007669"/>
    <property type="project" value="UniProtKB-UniRule"/>
</dbReference>
<dbReference type="Pfam" id="PF02776">
    <property type="entry name" value="TPP_enzyme_N"/>
    <property type="match status" value="1"/>
</dbReference>
<protein>
    <recommendedName>
        <fullName evidence="7">2-succinyl-5-enolpyruvyl-6-hydroxy-3-cyclohexene-1-carboxylate synthase</fullName>
        <shortName evidence="7">SEPHCHC synthase</shortName>
        <ecNumber evidence="7">2.2.1.9</ecNumber>
    </recommendedName>
    <alternativeName>
        <fullName evidence="7">Menaquinone biosynthesis protein MenD</fullName>
    </alternativeName>
</protein>
<keyword evidence="1 7" id="KW-0474">Menaquinone biosynthesis</keyword>
<accession>A0A085A9S3</accession>
<proteinExistence type="inferred from homology"/>
<dbReference type="HAMAP" id="MF_01659">
    <property type="entry name" value="MenD"/>
    <property type="match status" value="1"/>
</dbReference>
<evidence type="ECO:0000256" key="2">
    <source>
        <dbReference type="ARBA" id="ARBA00022679"/>
    </source>
</evidence>
<comment type="pathway">
    <text evidence="7">Quinol/quinone metabolism; menaquinone biosynthesis.</text>
</comment>
<comment type="catalytic activity">
    <reaction evidence="7">
        <text>isochorismate + 2-oxoglutarate + H(+) = 5-enolpyruvoyl-6-hydroxy-2-succinyl-cyclohex-3-ene-1-carboxylate + CO2</text>
        <dbReference type="Rhea" id="RHEA:25593"/>
        <dbReference type="ChEBI" id="CHEBI:15378"/>
        <dbReference type="ChEBI" id="CHEBI:16526"/>
        <dbReference type="ChEBI" id="CHEBI:16810"/>
        <dbReference type="ChEBI" id="CHEBI:29780"/>
        <dbReference type="ChEBI" id="CHEBI:58818"/>
        <dbReference type="EC" id="2.2.1.9"/>
    </reaction>
</comment>
<feature type="domain" description="Menaquinone biosynthesis protein MenD middle" evidence="10">
    <location>
        <begin position="184"/>
        <end position="388"/>
    </location>
</feature>
<dbReference type="PANTHER" id="PTHR42916:SF1">
    <property type="entry name" value="PROTEIN PHYLLO, CHLOROPLASTIC"/>
    <property type="match status" value="1"/>
</dbReference>
<dbReference type="CDD" id="cd07037">
    <property type="entry name" value="TPP_PYR_MenD"/>
    <property type="match status" value="1"/>
</dbReference>
<dbReference type="NCBIfam" id="TIGR00173">
    <property type="entry name" value="menD"/>
    <property type="match status" value="1"/>
</dbReference>
<name>A0A085A9S3_9ENTR</name>
<dbReference type="Proteomes" id="UP000028630">
    <property type="component" value="Unassembled WGS sequence"/>
</dbReference>
<evidence type="ECO:0000256" key="7">
    <source>
        <dbReference type="HAMAP-Rule" id="MF_01659"/>
    </source>
</evidence>
<dbReference type="PANTHER" id="PTHR42916">
    <property type="entry name" value="2-SUCCINYL-5-ENOLPYRUVYL-6-HYDROXY-3-CYCLOHEXENE-1-CARBOXYLATE SYNTHASE"/>
    <property type="match status" value="1"/>
</dbReference>
<dbReference type="GO" id="GO:0030145">
    <property type="term" value="F:manganese ion binding"/>
    <property type="evidence" value="ECO:0007669"/>
    <property type="project" value="UniProtKB-UniRule"/>
</dbReference>
<dbReference type="EMBL" id="JMTB01000074">
    <property type="protein sequence ID" value="KFC06968.1"/>
    <property type="molecule type" value="Genomic_DNA"/>
</dbReference>
<keyword evidence="4 7" id="KW-0460">Magnesium</keyword>
<sequence>MSVSAFNRRWAAVILEALTRHGVQHVCIAPGSRSTPLTLAAAENRSLIHHTHFDERGLGHLALGLAKVSKQPVAVIVTSGTAVANLYPALIEAGLTGEKLILLTADRPPELIDCGANQAIRQPGMFASHPTQTLSLPRPSQDIPARWLVSTLDNALGQQHAGGVHINCPFAEPLYGELDETGLDWQQQLGDWWQSDKPWLREDIQLESQKQLDWFFWRQKRGVVVAGRMSAVEGKLVAEWAKTLGWPLISDVLSQTGQPLPCADLWLGNARAVAELAKAQIVVQLGSSLTGKRLLQWQQTCEPQEYWLIDNLTGRLDPAHHRGRRLVSSVERWLELHPAKNRTPWSMDIPRLSALAWDAVVATRDLFGEAQLAHRISNYLPDQGQLFVGNSLVVRLIDALGQLPAGYPVYSNRGASGIDGLISTAAGVQRASARPTLAIIGDLSALYDLNALSLLRQTSAPLVLIIVNNNGGQIFSLLPTPPEARERFYSMPQNIRFEHAAAMFGLRYHCPQNWEALEVALEEAWGAPVTTVIELVVNDTDGTQTLQQLLAQVSTL</sequence>
<evidence type="ECO:0000313" key="12">
    <source>
        <dbReference type="Proteomes" id="UP000028630"/>
    </source>
</evidence>
<evidence type="ECO:0000259" key="9">
    <source>
        <dbReference type="Pfam" id="PF02776"/>
    </source>
</evidence>
<dbReference type="UniPathway" id="UPA00079"/>
<dbReference type="GO" id="GO:0009234">
    <property type="term" value="P:menaquinone biosynthetic process"/>
    <property type="evidence" value="ECO:0007669"/>
    <property type="project" value="UniProtKB-UniRule"/>
</dbReference>
<feature type="domain" description="Thiamine pyrophosphate enzyme N-terminal TPP-binding" evidence="9">
    <location>
        <begin position="10"/>
        <end position="118"/>
    </location>
</feature>
<keyword evidence="3 7" id="KW-0479">Metal-binding</keyword>
<dbReference type="Pfam" id="PF16582">
    <property type="entry name" value="TPP_enzyme_M_2"/>
    <property type="match status" value="1"/>
</dbReference>
<reference evidence="12" key="1">
    <citation type="submission" date="2014-05" db="EMBL/GenBank/DDBJ databases">
        <title>ATOL: Assembling a taxonomically balanced genome-scale reconstruction of the evolutionary history of the Enterobacteriaceae.</title>
        <authorList>
            <person name="Plunkett G. III"/>
            <person name="Neeno-Eckwall E.C."/>
            <person name="Glasner J.D."/>
            <person name="Perna N.T."/>
        </authorList>
    </citation>
    <scope>NUCLEOTIDE SEQUENCE [LARGE SCALE GENOMIC DNA]</scope>
    <source>
        <strain evidence="12">ATCC 49490</strain>
    </source>
</reference>
<comment type="cofactor">
    <cofactor evidence="7">
        <name>Mg(2+)</name>
        <dbReference type="ChEBI" id="CHEBI:18420"/>
    </cofactor>
    <cofactor evidence="7">
        <name>Mn(2+)</name>
        <dbReference type="ChEBI" id="CHEBI:29035"/>
    </cofactor>
</comment>
<dbReference type="Gene3D" id="3.40.50.1220">
    <property type="entry name" value="TPP-binding domain"/>
    <property type="match status" value="1"/>
</dbReference>
<dbReference type="InterPro" id="IPR029061">
    <property type="entry name" value="THDP-binding"/>
</dbReference>
<dbReference type="Gene3D" id="3.40.50.970">
    <property type="match status" value="2"/>
</dbReference>
<keyword evidence="2 7" id="KW-0808">Transferase</keyword>
<dbReference type="OrthoDB" id="9791859at2"/>
<feature type="domain" description="Thiamine pyrophosphate enzyme TPP-binding" evidence="8">
    <location>
        <begin position="422"/>
        <end position="534"/>
    </location>
</feature>
<keyword evidence="5 7" id="KW-0786">Thiamine pyrophosphate</keyword>
<evidence type="ECO:0000313" key="11">
    <source>
        <dbReference type="EMBL" id="KFC06968.1"/>
    </source>
</evidence>
<dbReference type="PIRSF" id="PIRSF004983">
    <property type="entry name" value="MenD"/>
    <property type="match status" value="1"/>
</dbReference>
<dbReference type="UniPathway" id="UPA01057">
    <property type="reaction ID" value="UER00164"/>
</dbReference>
<comment type="function">
    <text evidence="7">Catalyzes the thiamine diphosphate-dependent decarboxylation of 2-oxoglutarate and the subsequent addition of the resulting succinic semialdehyde-thiamine pyrophosphate anion to isochorismate to yield 2-succinyl-5-enolpyruvyl-6-hydroxy-3-cyclohexene-1-carboxylate (SEPHCHC).</text>
</comment>
<keyword evidence="12" id="KW-1185">Reference proteome</keyword>
<dbReference type="InterPro" id="IPR012001">
    <property type="entry name" value="Thiamin_PyroP_enz_TPP-bd_dom"/>
</dbReference>
<comment type="cofactor">
    <cofactor evidence="7">
        <name>thiamine diphosphate</name>
        <dbReference type="ChEBI" id="CHEBI:58937"/>
    </cofactor>
    <text evidence="7">Binds 1 thiamine pyrophosphate per subunit.</text>
</comment>
<dbReference type="AlphaFoldDB" id="A0A085A9S3"/>
<evidence type="ECO:0000256" key="6">
    <source>
        <dbReference type="ARBA" id="ARBA00023211"/>
    </source>
</evidence>
<keyword evidence="6 7" id="KW-0464">Manganese</keyword>
<evidence type="ECO:0000256" key="4">
    <source>
        <dbReference type="ARBA" id="ARBA00022842"/>
    </source>
</evidence>
<evidence type="ECO:0000256" key="5">
    <source>
        <dbReference type="ARBA" id="ARBA00023052"/>
    </source>
</evidence>
<dbReference type="InterPro" id="IPR004433">
    <property type="entry name" value="MenaQ_synth_MenD"/>
</dbReference>
<organism evidence="11 12">
    <name type="scientific">Trabulsiella guamensis ATCC 49490</name>
    <dbReference type="NCBI Taxonomy" id="1005994"/>
    <lineage>
        <taxon>Bacteria</taxon>
        <taxon>Pseudomonadati</taxon>
        <taxon>Pseudomonadota</taxon>
        <taxon>Gammaproteobacteria</taxon>
        <taxon>Enterobacterales</taxon>
        <taxon>Enterobacteriaceae</taxon>
        <taxon>Trabulsiella</taxon>
    </lineage>
</organism>
<evidence type="ECO:0000256" key="3">
    <source>
        <dbReference type="ARBA" id="ARBA00022723"/>
    </source>
</evidence>
<dbReference type="CDD" id="cd02009">
    <property type="entry name" value="TPP_SHCHC_synthase"/>
    <property type="match status" value="1"/>
</dbReference>
<comment type="caution">
    <text evidence="11">The sequence shown here is derived from an EMBL/GenBank/DDBJ whole genome shotgun (WGS) entry which is preliminary data.</text>
</comment>
<comment type="similarity">
    <text evidence="7">Belongs to the TPP enzyme family. MenD subfamily.</text>
</comment>
<dbReference type="EC" id="2.2.1.9" evidence="7"/>